<gene>
    <name evidence="2" type="ORF">SDC9_63085</name>
</gene>
<dbReference type="EMBL" id="VSSQ01002661">
    <property type="protein sequence ID" value="MPM16704.1"/>
    <property type="molecule type" value="Genomic_DNA"/>
</dbReference>
<name>A0A644XRF6_9ZZZZ</name>
<organism evidence="2">
    <name type="scientific">bioreactor metagenome</name>
    <dbReference type="NCBI Taxonomy" id="1076179"/>
    <lineage>
        <taxon>unclassified sequences</taxon>
        <taxon>metagenomes</taxon>
        <taxon>ecological metagenomes</taxon>
    </lineage>
</organism>
<reference evidence="2" key="1">
    <citation type="submission" date="2019-08" db="EMBL/GenBank/DDBJ databases">
        <authorList>
            <person name="Kucharzyk K."/>
            <person name="Murdoch R.W."/>
            <person name="Higgins S."/>
            <person name="Loffler F."/>
        </authorList>
    </citation>
    <scope>NUCLEOTIDE SEQUENCE</scope>
</reference>
<accession>A0A644XRF6</accession>
<comment type="caution">
    <text evidence="2">The sequence shown here is derived from an EMBL/GenBank/DDBJ whole genome shotgun (WGS) entry which is preliminary data.</text>
</comment>
<evidence type="ECO:0000256" key="1">
    <source>
        <dbReference type="SAM" id="MobiDB-lite"/>
    </source>
</evidence>
<feature type="compositionally biased region" description="Low complexity" evidence="1">
    <location>
        <begin position="32"/>
        <end position="43"/>
    </location>
</feature>
<sequence length="120" mass="12827">MQRCPVEPGPVGPAGVDVDLQHQRPVVVAAGPHPGLHRGPLGAVPHQRQVGGDPVGAEGGQVVHRLHQVGLALTVGPDEGHHTRLQVDIDVRVRPEVGQCQVVDVHQAQSGRRISMMTWR</sequence>
<proteinExistence type="predicted"/>
<protein>
    <submittedName>
        <fullName evidence="2">Uncharacterized protein</fullName>
    </submittedName>
</protein>
<feature type="region of interest" description="Disordered" evidence="1">
    <location>
        <begin position="32"/>
        <end position="58"/>
    </location>
</feature>
<dbReference type="AlphaFoldDB" id="A0A644XRF6"/>
<evidence type="ECO:0000313" key="2">
    <source>
        <dbReference type="EMBL" id="MPM16704.1"/>
    </source>
</evidence>